<dbReference type="Gene3D" id="3.55.50.30">
    <property type="match status" value="1"/>
</dbReference>
<organism evidence="7 8">
    <name type="scientific">Gluconacetobacter sacchari</name>
    <dbReference type="NCBI Taxonomy" id="92759"/>
    <lineage>
        <taxon>Bacteria</taxon>
        <taxon>Pseudomonadati</taxon>
        <taxon>Pseudomonadota</taxon>
        <taxon>Alphaproteobacteria</taxon>
        <taxon>Acetobacterales</taxon>
        <taxon>Acetobacteraceae</taxon>
        <taxon>Gluconacetobacter</taxon>
    </lineage>
</organism>
<dbReference type="SUPFAM" id="SSF56935">
    <property type="entry name" value="Porins"/>
    <property type="match status" value="1"/>
</dbReference>
<dbReference type="GO" id="GO:0009279">
    <property type="term" value="C:cell outer membrane"/>
    <property type="evidence" value="ECO:0007669"/>
    <property type="project" value="UniProtKB-SubCell"/>
</dbReference>
<dbReference type="Gene3D" id="2.170.130.10">
    <property type="entry name" value="TonB-dependent receptor, plug domain"/>
    <property type="match status" value="1"/>
</dbReference>
<comment type="subcellular location">
    <subcellularLocation>
        <location evidence="1">Cell outer membrane</location>
    </subcellularLocation>
</comment>
<feature type="chain" id="PRO_5031066155" evidence="4">
    <location>
        <begin position="25"/>
        <end position="959"/>
    </location>
</feature>
<sequence length="959" mass="106012">MRRSRALVSGLLLGTMISPAPVLAATHDFDIATPSLPAALALYEKATGIGVIANARDTGGIRAHVIKGVMDDRAALAALLAGSPLVVGTFDGRSAVIRRKPDAPARAVRHVRDDEYLDVVGRRSVVTRKRNSDVLVDSIAYNDTSSLGGGAASVADLLVLLPGVTGIQDGDEPRYVSVRGISPDLNQTTLNGITLATIGDNGGGTRRVNLQNIPGELTGEDDIYKTFTAEQDGGAIGAVIDMTPRSAFDYKGLYKYFTAYGVYNTYKGAAGVDRIPGQAGHLAQGAKGVLSDRFGRNGEFGVIVSVRYQNRVRNSYKNWQTDSYFYDGHGLPVGGESNNIPSRALGWNGLEAPQDIEYGNYSNSITNLGGSGRLDWRPGGSGVQASLMGYTYERWEHSAMNHTYLLLDNPQIWDQTPTSGRELIYRSASYIRRDRWQTDSSGVLGDLGWHDALSALKLRVGYTWEDYRNYQPRLTAYAYPKKQGLYPLYADYEVNDDFASMTGVSDPGKLRAMKYNLSQIQRYHDNAREGVTNVRLDYTRNIGPRARGFGLAAGFEWRTLNVTDRMEYEDYVAGADASAYMYFPNFLPPGSRYTLPWIDMGKFPWSAQKLDVVASRNDSLESFYRYREQLIDGYLSLHYKWRDSLLIAGVRADSVSFNSLLPQVSNGNATGTLGTNRGGYLHPLPSVTFVHDFPYDIKLRASYSQSVGRPMPSQIAQVQKMTCGDDERGGTECTLSRGNPNLQPRRAQNFDASVEKYFNHNHGVASVAYFDKMIKHDIYTLLDHEMINGMPTSVTEPLNATNSSLMGVEGSVVEEGLRGPFGQRFDVSVNGTWMHGSMIYASSSGSYTLHQLPDQPNYIFNGAVTWRVPQMRGAVRATLSYTPKYLTDPASQPWENVGYGELASLDLAAWNDITDHVRLKYEVDNLVGAHRTYVQGTDLQRINEKDYYGRSIYFQVVVD</sequence>
<keyword evidence="4" id="KW-0732">Signal</keyword>
<dbReference type="Pfam" id="PF14905">
    <property type="entry name" value="OMP_b-brl_3"/>
    <property type="match status" value="1"/>
</dbReference>
<reference evidence="7 8" key="1">
    <citation type="submission" date="2020-04" db="EMBL/GenBank/DDBJ databases">
        <title>Description of novel Gluconacetobacter.</title>
        <authorList>
            <person name="Sombolestani A."/>
        </authorList>
    </citation>
    <scope>NUCLEOTIDE SEQUENCE [LARGE SCALE GENOMIC DNA]</scope>
    <source>
        <strain evidence="7 8">LMG 19747</strain>
    </source>
</reference>
<dbReference type="InterPro" id="IPR012910">
    <property type="entry name" value="Plug_dom"/>
</dbReference>
<evidence type="ECO:0000313" key="8">
    <source>
        <dbReference type="Proteomes" id="UP000589085"/>
    </source>
</evidence>
<keyword evidence="7" id="KW-0675">Receptor</keyword>
<evidence type="ECO:0000313" key="7">
    <source>
        <dbReference type="EMBL" id="MBB2159212.1"/>
    </source>
</evidence>
<evidence type="ECO:0000256" key="4">
    <source>
        <dbReference type="SAM" id="SignalP"/>
    </source>
</evidence>
<dbReference type="InterPro" id="IPR037066">
    <property type="entry name" value="Plug_dom_sf"/>
</dbReference>
<dbReference type="EMBL" id="JABEQJ010000003">
    <property type="protein sequence ID" value="MBB2159212.1"/>
    <property type="molecule type" value="Genomic_DNA"/>
</dbReference>
<dbReference type="InterPro" id="IPR036942">
    <property type="entry name" value="Beta-barrel_TonB_sf"/>
</dbReference>
<evidence type="ECO:0000259" key="6">
    <source>
        <dbReference type="Pfam" id="PF14905"/>
    </source>
</evidence>
<dbReference type="Proteomes" id="UP000589085">
    <property type="component" value="Unassembled WGS sequence"/>
</dbReference>
<dbReference type="InterPro" id="IPR041700">
    <property type="entry name" value="OMP_b-brl_3"/>
</dbReference>
<evidence type="ECO:0000256" key="3">
    <source>
        <dbReference type="ARBA" id="ARBA00023237"/>
    </source>
</evidence>
<evidence type="ECO:0000256" key="1">
    <source>
        <dbReference type="ARBA" id="ARBA00004442"/>
    </source>
</evidence>
<proteinExistence type="predicted"/>
<dbReference type="AlphaFoldDB" id="A0A7W4IAF7"/>
<dbReference type="RefSeq" id="WP_182996090.1">
    <property type="nucleotide sequence ID" value="NZ_JABEQJ010000003.1"/>
</dbReference>
<dbReference type="InterPro" id="IPR010104">
    <property type="entry name" value="TonB_rcpt_bac"/>
</dbReference>
<dbReference type="Pfam" id="PF07715">
    <property type="entry name" value="Plug"/>
    <property type="match status" value="1"/>
</dbReference>
<evidence type="ECO:0000256" key="2">
    <source>
        <dbReference type="ARBA" id="ARBA00023136"/>
    </source>
</evidence>
<accession>A0A7W4IAF7</accession>
<protein>
    <submittedName>
        <fullName evidence="7">TonB-dependent receptor</fullName>
    </submittedName>
</protein>
<comment type="caution">
    <text evidence="7">The sequence shown here is derived from an EMBL/GenBank/DDBJ whole genome shotgun (WGS) entry which is preliminary data.</text>
</comment>
<dbReference type="PANTHER" id="PTHR40980:SF4">
    <property type="entry name" value="TONB-DEPENDENT RECEPTOR-LIKE BETA-BARREL DOMAIN-CONTAINING PROTEIN"/>
    <property type="match status" value="1"/>
</dbReference>
<name>A0A7W4IAF7_9PROT</name>
<feature type="domain" description="Outer membrane protein beta-barrel" evidence="6">
    <location>
        <begin position="617"/>
        <end position="812"/>
    </location>
</feature>
<keyword evidence="2" id="KW-0472">Membrane</keyword>
<evidence type="ECO:0000259" key="5">
    <source>
        <dbReference type="Pfam" id="PF07715"/>
    </source>
</evidence>
<feature type="signal peptide" evidence="4">
    <location>
        <begin position="1"/>
        <end position="24"/>
    </location>
</feature>
<dbReference type="Gene3D" id="2.40.170.20">
    <property type="entry name" value="TonB-dependent receptor, beta-barrel domain"/>
    <property type="match status" value="1"/>
</dbReference>
<dbReference type="PANTHER" id="PTHR40980">
    <property type="entry name" value="PLUG DOMAIN-CONTAINING PROTEIN"/>
    <property type="match status" value="1"/>
</dbReference>
<feature type="domain" description="TonB-dependent receptor plug" evidence="5">
    <location>
        <begin position="150"/>
        <end position="239"/>
    </location>
</feature>
<gene>
    <name evidence="7" type="ORF">HLH48_03310</name>
</gene>
<keyword evidence="3" id="KW-0998">Cell outer membrane</keyword>
<dbReference type="NCBIfam" id="TIGR01782">
    <property type="entry name" value="TonB-Xanth-Caul"/>
    <property type="match status" value="1"/>
</dbReference>